<gene>
    <name evidence="1" type="ORF">QFC21_006369</name>
</gene>
<reference evidence="1" key="1">
    <citation type="submission" date="2023-04" db="EMBL/GenBank/DDBJ databases">
        <title>Draft Genome sequencing of Naganishia species isolated from polar environments using Oxford Nanopore Technology.</title>
        <authorList>
            <person name="Leo P."/>
            <person name="Venkateswaran K."/>
        </authorList>
    </citation>
    <scope>NUCLEOTIDE SEQUENCE</scope>
    <source>
        <strain evidence="1">MNA-CCFEE 5423</strain>
    </source>
</reference>
<dbReference type="EMBL" id="JASBWT010000030">
    <property type="protein sequence ID" value="KAJ9093535.1"/>
    <property type="molecule type" value="Genomic_DNA"/>
</dbReference>
<sequence length="170" mass="18817">MTAGLTLLVGGFVDVQLGIRKWGSPRWMVVSYWVWTGLLIATFVLGYTLLPRQLRQEKEAAKQRNPTTRLSRIQASFPDRDNKSKISPFPSANSPSPGVGSASKSKIKYPWHARRVGAGDMMGDIPMLEHNDRMNGLSVPPPSGGINRDETEGRDGNFGQRGRHGMWRAA</sequence>
<keyword evidence="2" id="KW-1185">Reference proteome</keyword>
<organism evidence="1 2">
    <name type="scientific">Naganishia friedmannii</name>
    <dbReference type="NCBI Taxonomy" id="89922"/>
    <lineage>
        <taxon>Eukaryota</taxon>
        <taxon>Fungi</taxon>
        <taxon>Dikarya</taxon>
        <taxon>Basidiomycota</taxon>
        <taxon>Agaricomycotina</taxon>
        <taxon>Tremellomycetes</taxon>
        <taxon>Filobasidiales</taxon>
        <taxon>Filobasidiaceae</taxon>
        <taxon>Naganishia</taxon>
    </lineage>
</organism>
<dbReference type="Proteomes" id="UP001227268">
    <property type="component" value="Unassembled WGS sequence"/>
</dbReference>
<accession>A0ACC2V2G2</accession>
<protein>
    <submittedName>
        <fullName evidence="1">Uncharacterized protein</fullName>
    </submittedName>
</protein>
<name>A0ACC2V2G2_9TREE</name>
<evidence type="ECO:0000313" key="1">
    <source>
        <dbReference type="EMBL" id="KAJ9093535.1"/>
    </source>
</evidence>
<comment type="caution">
    <text evidence="1">The sequence shown here is derived from an EMBL/GenBank/DDBJ whole genome shotgun (WGS) entry which is preliminary data.</text>
</comment>
<evidence type="ECO:0000313" key="2">
    <source>
        <dbReference type="Proteomes" id="UP001227268"/>
    </source>
</evidence>
<proteinExistence type="predicted"/>